<dbReference type="KEGG" id="kvq:SP68_03650"/>
<evidence type="ECO:0000256" key="1">
    <source>
        <dbReference type="ARBA" id="ARBA00023002"/>
    </source>
</evidence>
<accession>A0A0B7G956</accession>
<name>A0A0B7G956_KLEVA</name>
<dbReference type="KEGG" id="kpk:A593_25005"/>
<gene>
    <name evidence="4" type="ORF">NUKP37_09320</name>
</gene>
<organism evidence="4 5">
    <name type="scientific">Klebsiella variicola</name>
    <dbReference type="NCBI Taxonomy" id="244366"/>
    <lineage>
        <taxon>Bacteria</taxon>
        <taxon>Pseudomonadati</taxon>
        <taxon>Pseudomonadota</taxon>
        <taxon>Gammaproteobacteria</taxon>
        <taxon>Enterobacterales</taxon>
        <taxon>Enterobacteriaceae</taxon>
        <taxon>Klebsiella/Raoultella group</taxon>
        <taxon>Klebsiella</taxon>
        <taxon>Klebsiella pneumoniae complex</taxon>
    </lineage>
</organism>
<dbReference type="PANTHER" id="PTHR43884:SF12">
    <property type="entry name" value="ISOVALERYL-COA DEHYDROGENASE, MITOCHONDRIAL-RELATED"/>
    <property type="match status" value="1"/>
</dbReference>
<dbReference type="PANTHER" id="PTHR43884">
    <property type="entry name" value="ACYL-COA DEHYDROGENASE"/>
    <property type="match status" value="1"/>
</dbReference>
<evidence type="ECO:0000313" key="5">
    <source>
        <dbReference type="Proteomes" id="UP001060507"/>
    </source>
</evidence>
<dbReference type="InterPro" id="IPR023922">
    <property type="entry name" value="S04_starv_induced_SfnB"/>
</dbReference>
<proteinExistence type="predicted"/>
<feature type="domain" description="Acyl-CoA dehydrogenase/oxidase N-terminal" evidence="2">
    <location>
        <begin position="35"/>
        <end position="130"/>
    </location>
</feature>
<dbReference type="KEGG" id="kpe:KPK_2322"/>
<dbReference type="InterPro" id="IPR013107">
    <property type="entry name" value="Acyl-CoA_DH_C"/>
</dbReference>
<sequence>MMSASSPAQPYTQSTPQAHIIASDAEALAIAHEIAAVLKPGAAERDRTGIVPAEIVNTYSNSGLWGITVPRRFGGAEVSAATLAQVIAILSAADPSLGQIPQNHYCLLEDIRLQGSDDQQAFFFAQVLQGYRFANALSETGGKTVLDIRTRIEEGADGLRINGRKGYCTGSLYAHWIGILALDADDRAQLAFVPQNSPGLTVVNDWACLGQRTTASGTVLADNLPVNPFHLFPTWKSYASPTLAGPFAQLTTAAIDAGIARAALDDTVAFVRHSARPWIDAGVAQASDDPLTIYHIGQLDSRLAAADALLERAGRVLDRYKNDLSEEHVAEASLAVARAKIWTTEVALEAASRLFELGGTRATGESLNLDRHWRNARVHTLHDPVRWKYQLLGNWVLNGIRPQRHDWN</sequence>
<dbReference type="GO" id="GO:0006552">
    <property type="term" value="P:L-leucine catabolic process"/>
    <property type="evidence" value="ECO:0007669"/>
    <property type="project" value="TreeGrafter"/>
</dbReference>
<dbReference type="GeneID" id="93272864"/>
<dbReference type="PIRSF" id="PIRSF016578">
    <property type="entry name" value="HsaA"/>
    <property type="match status" value="1"/>
</dbReference>
<dbReference type="EMBL" id="BQTA01000002">
    <property type="protein sequence ID" value="GKJ87720.1"/>
    <property type="molecule type" value="Genomic_DNA"/>
</dbReference>
<dbReference type="Pfam" id="PF08028">
    <property type="entry name" value="Acyl-CoA_dh_2"/>
    <property type="match status" value="1"/>
</dbReference>
<dbReference type="InterPro" id="IPR046373">
    <property type="entry name" value="Acyl-CoA_Oxase/DH_mid-dom_sf"/>
</dbReference>
<dbReference type="RefSeq" id="WP_008804594.1">
    <property type="nucleotide sequence ID" value="NC_011283.1"/>
</dbReference>
<evidence type="ECO:0000313" key="4">
    <source>
        <dbReference type="EMBL" id="GKJ87720.1"/>
    </source>
</evidence>
<dbReference type="Gene3D" id="2.40.110.10">
    <property type="entry name" value="Butyryl-CoA Dehydrogenase, subunit A, domain 2"/>
    <property type="match status" value="1"/>
</dbReference>
<dbReference type="InterPro" id="IPR037069">
    <property type="entry name" value="AcylCoA_DH/ox_N_sf"/>
</dbReference>
<dbReference type="SUPFAM" id="SSF56645">
    <property type="entry name" value="Acyl-CoA dehydrogenase NM domain-like"/>
    <property type="match status" value="1"/>
</dbReference>
<dbReference type="InterPro" id="IPR009100">
    <property type="entry name" value="AcylCoA_DH/oxidase_NM_dom_sf"/>
</dbReference>
<dbReference type="GO" id="GO:0050660">
    <property type="term" value="F:flavin adenine dinucleotide binding"/>
    <property type="evidence" value="ECO:0007669"/>
    <property type="project" value="InterPro"/>
</dbReference>
<evidence type="ECO:0000259" key="3">
    <source>
        <dbReference type="Pfam" id="PF08028"/>
    </source>
</evidence>
<keyword evidence="1" id="KW-0560">Oxidoreductase</keyword>
<dbReference type="NCBIfam" id="TIGR04022">
    <property type="entry name" value="sulfur_SfnB"/>
    <property type="match status" value="1"/>
</dbReference>
<dbReference type="Proteomes" id="UP001060507">
    <property type="component" value="Unassembled WGS sequence"/>
</dbReference>
<dbReference type="SUPFAM" id="SSF47203">
    <property type="entry name" value="Acyl-CoA dehydrogenase C-terminal domain-like"/>
    <property type="match status" value="1"/>
</dbReference>
<dbReference type="Pfam" id="PF02771">
    <property type="entry name" value="Acyl-CoA_dh_N"/>
    <property type="match status" value="1"/>
</dbReference>
<dbReference type="InterPro" id="IPR036250">
    <property type="entry name" value="AcylCo_DH-like_C"/>
</dbReference>
<dbReference type="GO" id="GO:0008470">
    <property type="term" value="F:3-methylbutanoyl-CoA dehydrogenase activity"/>
    <property type="evidence" value="ECO:0007669"/>
    <property type="project" value="TreeGrafter"/>
</dbReference>
<dbReference type="AlphaFoldDB" id="A0A0B7G956"/>
<protein>
    <submittedName>
        <fullName evidence="4">SfnB family sulfur acquisition oxidoreductase</fullName>
    </submittedName>
</protein>
<dbReference type="InterPro" id="IPR013786">
    <property type="entry name" value="AcylCoA_DH/ox_N"/>
</dbReference>
<dbReference type="Gene3D" id="1.10.540.10">
    <property type="entry name" value="Acyl-CoA dehydrogenase/oxidase, N-terminal domain"/>
    <property type="match status" value="1"/>
</dbReference>
<evidence type="ECO:0000259" key="2">
    <source>
        <dbReference type="Pfam" id="PF02771"/>
    </source>
</evidence>
<feature type="domain" description="Acyl-CoA dehydrogenase C-terminal" evidence="3">
    <location>
        <begin position="251"/>
        <end position="383"/>
    </location>
</feature>
<reference evidence="4" key="1">
    <citation type="journal article" date="2022" name="J. Appl. Microbiol.">
        <title>PCR-based ORF typing of Klebsiella pneumoniae for rapid identification of global clones and transmission events.</title>
        <authorList>
            <person name="Nonogaki R."/>
            <person name="Iijima A."/>
            <person name="Kawamura K."/>
            <person name="Kayama S."/>
            <person name="Sugai M."/>
            <person name="Yagi T."/>
            <person name="Arakawa Y."/>
            <person name="Doi Y."/>
            <person name="Suzuki M."/>
        </authorList>
    </citation>
    <scope>NUCLEOTIDE SEQUENCE</scope>
    <source>
        <strain evidence="4">NUKP-37</strain>
    </source>
</reference>
<comment type="caution">
    <text evidence="4">The sequence shown here is derived from an EMBL/GenBank/DDBJ whole genome shotgun (WGS) entry which is preliminary data.</text>
</comment>
<dbReference type="Gene3D" id="1.20.140.10">
    <property type="entry name" value="Butyryl-CoA Dehydrogenase, subunit A, domain 3"/>
    <property type="match status" value="1"/>
</dbReference>